<evidence type="ECO:0000313" key="7">
    <source>
        <dbReference type="Proteomes" id="UP000237438"/>
    </source>
</evidence>
<keyword evidence="3 5" id="KW-1133">Transmembrane helix</keyword>
<evidence type="ECO:0000256" key="1">
    <source>
        <dbReference type="ARBA" id="ARBA00004127"/>
    </source>
</evidence>
<sequence length="216" mass="24242">MSRTSTVQPFFSRGLSFIFHLIGFLTFSLIFRLLIINHTQADSAYGWHWQYLTVIGLTASNLTFLVALLADITFSTTLFSLKNKLALCSAPLEVLISILYWGLSTIDRKLVVPPGIHVDPFLDIGLHAIPAILLAVDVFLSPPWNISFLNALGLSSLLASLYWVWVEHCFSYNGFYPYPIFQLLDTNHRMVLFGVAALLMTSSTLFLKLLKGKIIN</sequence>
<dbReference type="PANTHER" id="PTHR10989:SF16">
    <property type="entry name" value="AT02829P-RELATED"/>
    <property type="match status" value="1"/>
</dbReference>
<feature type="non-terminal residue" evidence="6">
    <location>
        <position position="216"/>
    </location>
</feature>
<feature type="transmembrane region" description="Helical" evidence="5">
    <location>
        <begin position="190"/>
        <end position="210"/>
    </location>
</feature>
<keyword evidence="7" id="KW-1185">Reference proteome</keyword>
<dbReference type="InterPro" id="IPR006838">
    <property type="entry name" value="ADTRP_AIG1"/>
</dbReference>
<dbReference type="EMBL" id="PEDP01001986">
    <property type="protein sequence ID" value="POS83014.1"/>
    <property type="molecule type" value="Genomic_DNA"/>
</dbReference>
<protein>
    <recommendedName>
        <fullName evidence="8">Integral membrane protein</fullName>
    </recommendedName>
</protein>
<keyword evidence="4 5" id="KW-0472">Membrane</keyword>
<keyword evidence="2 5" id="KW-0812">Transmembrane</keyword>
<reference evidence="6 7" key="1">
    <citation type="submission" date="2017-10" db="EMBL/GenBank/DDBJ databases">
        <title>Development of genomic resources for the powdery mildew, Erysiphe pulchra.</title>
        <authorList>
            <person name="Wadl P.A."/>
            <person name="Mack B.M."/>
            <person name="Moore G."/>
            <person name="Beltz S.B."/>
        </authorList>
    </citation>
    <scope>NUCLEOTIDE SEQUENCE [LARGE SCALE GENOMIC DNA]</scope>
    <source>
        <strain evidence="6">Cflorida</strain>
    </source>
</reference>
<feature type="transmembrane region" description="Helical" evidence="5">
    <location>
        <begin position="85"/>
        <end position="104"/>
    </location>
</feature>
<evidence type="ECO:0000256" key="4">
    <source>
        <dbReference type="ARBA" id="ARBA00023136"/>
    </source>
</evidence>
<dbReference type="GO" id="GO:0012505">
    <property type="term" value="C:endomembrane system"/>
    <property type="evidence" value="ECO:0007669"/>
    <property type="project" value="UniProtKB-SubCell"/>
</dbReference>
<evidence type="ECO:0000256" key="2">
    <source>
        <dbReference type="ARBA" id="ARBA00022692"/>
    </source>
</evidence>
<dbReference type="OrthoDB" id="1898221at2759"/>
<evidence type="ECO:0000256" key="3">
    <source>
        <dbReference type="ARBA" id="ARBA00022989"/>
    </source>
</evidence>
<evidence type="ECO:0008006" key="8">
    <source>
        <dbReference type="Google" id="ProtNLM"/>
    </source>
</evidence>
<evidence type="ECO:0000256" key="5">
    <source>
        <dbReference type="SAM" id="Phobius"/>
    </source>
</evidence>
<feature type="transmembrane region" description="Helical" evidence="5">
    <location>
        <begin position="12"/>
        <end position="36"/>
    </location>
</feature>
<comment type="subcellular location">
    <subcellularLocation>
        <location evidence="1">Endomembrane system</location>
        <topology evidence="1">Multi-pass membrane protein</topology>
    </subcellularLocation>
</comment>
<feature type="transmembrane region" description="Helical" evidence="5">
    <location>
        <begin position="124"/>
        <end position="140"/>
    </location>
</feature>
<gene>
    <name evidence="6" type="ORF">EPUL_004735</name>
</gene>
<feature type="transmembrane region" description="Helical" evidence="5">
    <location>
        <begin position="147"/>
        <end position="165"/>
    </location>
</feature>
<dbReference type="Pfam" id="PF04750">
    <property type="entry name" value="Far-17a_AIG1"/>
    <property type="match status" value="1"/>
</dbReference>
<name>A0A2S4PLW9_9PEZI</name>
<proteinExistence type="predicted"/>
<dbReference type="Proteomes" id="UP000237438">
    <property type="component" value="Unassembled WGS sequence"/>
</dbReference>
<dbReference type="PANTHER" id="PTHR10989">
    <property type="entry name" value="ANDROGEN-INDUCED PROTEIN 1-RELATED"/>
    <property type="match status" value="1"/>
</dbReference>
<comment type="caution">
    <text evidence="6">The sequence shown here is derived from an EMBL/GenBank/DDBJ whole genome shotgun (WGS) entry which is preliminary data.</text>
</comment>
<organism evidence="6 7">
    <name type="scientific">Erysiphe pulchra</name>
    <dbReference type="NCBI Taxonomy" id="225359"/>
    <lineage>
        <taxon>Eukaryota</taxon>
        <taxon>Fungi</taxon>
        <taxon>Dikarya</taxon>
        <taxon>Ascomycota</taxon>
        <taxon>Pezizomycotina</taxon>
        <taxon>Leotiomycetes</taxon>
        <taxon>Erysiphales</taxon>
        <taxon>Erysiphaceae</taxon>
        <taxon>Erysiphe</taxon>
    </lineage>
</organism>
<accession>A0A2S4PLW9</accession>
<evidence type="ECO:0000313" key="6">
    <source>
        <dbReference type="EMBL" id="POS83014.1"/>
    </source>
</evidence>
<dbReference type="AlphaFoldDB" id="A0A2S4PLW9"/>
<dbReference type="GO" id="GO:0016020">
    <property type="term" value="C:membrane"/>
    <property type="evidence" value="ECO:0007669"/>
    <property type="project" value="InterPro"/>
</dbReference>
<feature type="transmembrane region" description="Helical" evidence="5">
    <location>
        <begin position="48"/>
        <end position="73"/>
    </location>
</feature>